<evidence type="ECO:0000256" key="1">
    <source>
        <dbReference type="SAM" id="MobiDB-lite"/>
    </source>
</evidence>
<dbReference type="EMBL" id="JARKIB010000226">
    <property type="protein sequence ID" value="KAJ7721779.1"/>
    <property type="molecule type" value="Genomic_DNA"/>
</dbReference>
<dbReference type="Proteomes" id="UP001215598">
    <property type="component" value="Unassembled WGS sequence"/>
</dbReference>
<feature type="region of interest" description="Disordered" evidence="1">
    <location>
        <begin position="279"/>
        <end position="299"/>
    </location>
</feature>
<evidence type="ECO:0000313" key="2">
    <source>
        <dbReference type="EMBL" id="KAJ7721779.1"/>
    </source>
</evidence>
<proteinExistence type="predicted"/>
<name>A0AAD7MKL5_9AGAR</name>
<accession>A0AAD7MKL5</accession>
<organism evidence="2 3">
    <name type="scientific">Mycena metata</name>
    <dbReference type="NCBI Taxonomy" id="1033252"/>
    <lineage>
        <taxon>Eukaryota</taxon>
        <taxon>Fungi</taxon>
        <taxon>Dikarya</taxon>
        <taxon>Basidiomycota</taxon>
        <taxon>Agaricomycotina</taxon>
        <taxon>Agaricomycetes</taxon>
        <taxon>Agaricomycetidae</taxon>
        <taxon>Agaricales</taxon>
        <taxon>Marasmiineae</taxon>
        <taxon>Mycenaceae</taxon>
        <taxon>Mycena</taxon>
    </lineage>
</organism>
<feature type="region of interest" description="Disordered" evidence="1">
    <location>
        <begin position="150"/>
        <end position="174"/>
    </location>
</feature>
<reference evidence="2" key="1">
    <citation type="submission" date="2023-03" db="EMBL/GenBank/DDBJ databases">
        <title>Massive genome expansion in bonnet fungi (Mycena s.s.) driven by repeated elements and novel gene families across ecological guilds.</title>
        <authorList>
            <consortium name="Lawrence Berkeley National Laboratory"/>
            <person name="Harder C.B."/>
            <person name="Miyauchi S."/>
            <person name="Viragh M."/>
            <person name="Kuo A."/>
            <person name="Thoen E."/>
            <person name="Andreopoulos B."/>
            <person name="Lu D."/>
            <person name="Skrede I."/>
            <person name="Drula E."/>
            <person name="Henrissat B."/>
            <person name="Morin E."/>
            <person name="Kohler A."/>
            <person name="Barry K."/>
            <person name="LaButti K."/>
            <person name="Morin E."/>
            <person name="Salamov A."/>
            <person name="Lipzen A."/>
            <person name="Mereny Z."/>
            <person name="Hegedus B."/>
            <person name="Baldrian P."/>
            <person name="Stursova M."/>
            <person name="Weitz H."/>
            <person name="Taylor A."/>
            <person name="Grigoriev I.V."/>
            <person name="Nagy L.G."/>
            <person name="Martin F."/>
            <person name="Kauserud H."/>
        </authorList>
    </citation>
    <scope>NUCLEOTIDE SEQUENCE</scope>
    <source>
        <strain evidence="2">CBHHK182m</strain>
    </source>
</reference>
<evidence type="ECO:0000313" key="3">
    <source>
        <dbReference type="Proteomes" id="UP001215598"/>
    </source>
</evidence>
<keyword evidence="3" id="KW-1185">Reference proteome</keyword>
<comment type="caution">
    <text evidence="2">The sequence shown here is derived from an EMBL/GenBank/DDBJ whole genome shotgun (WGS) entry which is preliminary data.</text>
</comment>
<gene>
    <name evidence="2" type="ORF">B0H16DRAFT_1790275</name>
</gene>
<sequence>MFSTNRSIFNSQDNLPDPLDLWNTLSMVNRTLVRASRGCVPPWSLPWILTLDPSLEWYGSGFGDSHAYNFEVNSNIRNIFSTASLGLIFRRATQFQPSTFQHPPPRKLESRPSCYCVKLSAGATRLRKTSARYNNDGVSSYRDLRIYSKRSQGSGPLDSALQLARSRRESHTQSFGRTDYYIRGMEKANEGEGEHVHVGASRQGAQSWGGWRCRNESAPRFTFAQGLGVYGVNRARIARDEEEGDMRMRVGAGAGMGRGTRERGREWERGGWRGMRFRPARGRQGGRTAQTAVARSPGDGVEGLRVLSVDDEQDAAVRAARRKARARGREQGKDVYSG</sequence>
<protein>
    <submittedName>
        <fullName evidence="2">Uncharacterized protein</fullName>
    </submittedName>
</protein>
<dbReference type="AlphaFoldDB" id="A0AAD7MKL5"/>